<dbReference type="AlphaFoldDB" id="D5V3X2"/>
<dbReference type="STRING" id="572480.Arnit_1139"/>
<dbReference type="PROSITE" id="PS51725">
    <property type="entry name" value="ABM"/>
    <property type="match status" value="1"/>
</dbReference>
<dbReference type="InterPro" id="IPR011008">
    <property type="entry name" value="Dimeric_a/b-barrel"/>
</dbReference>
<evidence type="ECO:0000259" key="1">
    <source>
        <dbReference type="PROSITE" id="PS51725"/>
    </source>
</evidence>
<dbReference type="Pfam" id="PF03992">
    <property type="entry name" value="ABM"/>
    <property type="match status" value="1"/>
</dbReference>
<dbReference type="KEGG" id="ant:Arnit_1139"/>
<dbReference type="SUPFAM" id="SSF54909">
    <property type="entry name" value="Dimeric alpha+beta barrel"/>
    <property type="match status" value="1"/>
</dbReference>
<protein>
    <submittedName>
        <fullName evidence="2">Antibiotic biosynthesis monooxygenase</fullName>
    </submittedName>
</protein>
<dbReference type="Gene3D" id="3.30.70.100">
    <property type="match status" value="1"/>
</dbReference>
<keyword evidence="2" id="KW-0503">Monooxygenase</keyword>
<dbReference type="GO" id="GO:0004497">
    <property type="term" value="F:monooxygenase activity"/>
    <property type="evidence" value="ECO:0007669"/>
    <property type="project" value="UniProtKB-KW"/>
</dbReference>
<gene>
    <name evidence="2" type="ordered locus">Arnit_1139</name>
</gene>
<feature type="domain" description="ABM" evidence="1">
    <location>
        <begin position="3"/>
        <end position="92"/>
    </location>
</feature>
<sequence>MSIIKQTIYQSRKNKEKELEIKLYNLKNLLVDFEACDYFGIYKSDDCDDEFLVYEEWKSEEDYIASQDSEAYKSFQKTYDELVLKKHNLLVF</sequence>
<keyword evidence="2" id="KW-0560">Oxidoreductase</keyword>
<organism evidence="2 3">
    <name type="scientific">Arcobacter nitrofigilis (strain ATCC 33309 / DSM 7299 / CCUG 15893 / LMG 7604 / NCTC 12251 / CI)</name>
    <name type="common">Campylobacter nitrofigilis</name>
    <dbReference type="NCBI Taxonomy" id="572480"/>
    <lineage>
        <taxon>Bacteria</taxon>
        <taxon>Pseudomonadati</taxon>
        <taxon>Campylobacterota</taxon>
        <taxon>Epsilonproteobacteria</taxon>
        <taxon>Campylobacterales</taxon>
        <taxon>Arcobacteraceae</taxon>
        <taxon>Arcobacter</taxon>
    </lineage>
</organism>
<evidence type="ECO:0000313" key="3">
    <source>
        <dbReference type="Proteomes" id="UP000000939"/>
    </source>
</evidence>
<dbReference type="eggNOG" id="COG2329">
    <property type="taxonomic scope" value="Bacteria"/>
</dbReference>
<name>D5V3X2_ARCNC</name>
<reference evidence="2 3" key="1">
    <citation type="journal article" date="2010" name="Stand. Genomic Sci.">
        <title>Complete genome sequence of Arcobacter nitrofigilis type strain (CI).</title>
        <authorList>
            <person name="Pati A."/>
            <person name="Gronow S."/>
            <person name="Lapidus A."/>
            <person name="Copeland A."/>
            <person name="Glavina Del Rio T."/>
            <person name="Nolan M."/>
            <person name="Lucas S."/>
            <person name="Tice H."/>
            <person name="Cheng J.F."/>
            <person name="Han C."/>
            <person name="Chertkov O."/>
            <person name="Bruce D."/>
            <person name="Tapia R."/>
            <person name="Goodwin L."/>
            <person name="Pitluck S."/>
            <person name="Liolios K."/>
            <person name="Ivanova N."/>
            <person name="Mavromatis K."/>
            <person name="Chen A."/>
            <person name="Palaniappan K."/>
            <person name="Land M."/>
            <person name="Hauser L."/>
            <person name="Chang Y.J."/>
            <person name="Jeffries C.D."/>
            <person name="Detter J.C."/>
            <person name="Rohde M."/>
            <person name="Goker M."/>
            <person name="Bristow J."/>
            <person name="Eisen J.A."/>
            <person name="Markowitz V."/>
            <person name="Hugenholtz P."/>
            <person name="Klenk H.P."/>
            <person name="Kyrpides N.C."/>
        </authorList>
    </citation>
    <scope>NUCLEOTIDE SEQUENCE [LARGE SCALE GENOMIC DNA]</scope>
    <source>
        <strain evidence="3">ATCC 33309 / DSM 7299 / CCUG 15893 / LMG 7604 / NCTC 12251 / CI</strain>
    </source>
</reference>
<dbReference type="HOGENOM" id="CLU_2406947_0_0_7"/>
<proteinExistence type="predicted"/>
<accession>D5V3X2</accession>
<dbReference type="InterPro" id="IPR007138">
    <property type="entry name" value="ABM_dom"/>
</dbReference>
<evidence type="ECO:0000313" key="2">
    <source>
        <dbReference type="EMBL" id="ADG92800.1"/>
    </source>
</evidence>
<dbReference type="RefSeq" id="WP_013134945.1">
    <property type="nucleotide sequence ID" value="NC_014166.1"/>
</dbReference>
<dbReference type="EMBL" id="CP001999">
    <property type="protein sequence ID" value="ADG92800.1"/>
    <property type="molecule type" value="Genomic_DNA"/>
</dbReference>
<keyword evidence="3" id="KW-1185">Reference proteome</keyword>
<dbReference type="Proteomes" id="UP000000939">
    <property type="component" value="Chromosome"/>
</dbReference>